<sequence>MYFVSPHPITSTPLSSPTISSPYSSSRVYSTTSTPFLSSPTIFSPISTGVIGGSIVAVVCIIVCLLMIAVHCVKKKGHHSEAEDGGTALGLQTLSTMKIEQKSNPAYSTVTIINDPTYDSATEMQTNVAYASTNFDTATVDASYTEVGLTLIKAVKAHTSVIMLPVFRLLSLLICTAVCVSTVNGQGQCPNGFIEQSSLPGLVNDAVTRPEGYLYLFFSVNFTCQVEVSSFILLATEDDGVGEYPFIQIWRETSTNLYDRIHNIGSSDEVTFLGNSSYQYTSTGGNTTVLPGDILGLLALSNSNSRVTPYLLNQSSPQYYERRAGGEQLTLTQVFANSQLNIRNQYLPLVAIELMVSFSSSISSTIQTTTTMITPTTTTTATISIATSMITSASDSMTSSLIATTPGASSNTLSLIVASSTTPSDSSSNAAVISGVVVAVVLILIIIGLIFLLVLLFGLGRKRRRQKYSPTDDKTKDTFDNPNYTGVVSNTNVLSPSSTMTGDNFVTHYEIPGYQDPGLGSSTMPRETLYDVAQVPPPNSIVKKEGTNGAVYDEARPTGTKSGGITSIYHELGPDDGMHYEFGPTGTDTAPHYETNSGFIYEMETVPSGYEQPVISRSNTMKNHATTNNTPAPHPGNGTVSPGVNHYDVLEESLMGADPNASDTVNHYDVLDDVNSNSKDIHDYSVLSGKDIYVPTKEERRVVSQSETQLTESIYSLLEETQRQKYENVRFFEESDIYWRPACQASDLYDQLAKRKYREIRQNQLRLVKHLGSGQFGTVNEGVWHSPTGEVKVAIKMLPKACKEEEKIKLLQEAAIMGQFSHSNVVTLHGVVTVGEPLMIIMELMKNGDLRNHLLSIRKDLETSSDDLLPSKLLKFCQQIANGMNYLSMKSFVHRDLAARNVFLNDRFICKIGDFGMSRDLEDENYYVSHGGKVPVKWTAPEALLYKKYAPTTDVWSYGAVLYEMWSLGHKPFEEYSNQQYMEMIQTGYRLPPPPGCPRGIYQLMIHCWNPDSNHRPTFKDILDTLAEDPEGLLHWSDDNKAAHESSSVLGSDLEAGQDLYPELQQIFVKSKMKI</sequence>
<dbReference type="Pfam" id="PF07714">
    <property type="entry name" value="PK_Tyr_Ser-Thr"/>
    <property type="match status" value="1"/>
</dbReference>
<dbReference type="FunFam" id="1.10.510.10:FF:000554">
    <property type="entry name" value="Predicted protein"/>
    <property type="match status" value="1"/>
</dbReference>
<feature type="region of interest" description="Disordered" evidence="9">
    <location>
        <begin position="1"/>
        <end position="20"/>
    </location>
</feature>
<dbReference type="GO" id="GO:0004714">
    <property type="term" value="F:transmembrane receptor protein tyrosine kinase activity"/>
    <property type="evidence" value="ECO:0007669"/>
    <property type="project" value="UniProtKB-EC"/>
</dbReference>
<keyword evidence="5 8" id="KW-0067">ATP-binding</keyword>
<keyword evidence="10" id="KW-0812">Transmembrane</keyword>
<dbReference type="InterPro" id="IPR017441">
    <property type="entry name" value="Protein_kinase_ATP_BS"/>
</dbReference>
<organism evidence="12">
    <name type="scientific">Amphimedon queenslandica</name>
    <name type="common">Sponge</name>
    <dbReference type="NCBI Taxonomy" id="400682"/>
    <lineage>
        <taxon>Eukaryota</taxon>
        <taxon>Metazoa</taxon>
        <taxon>Porifera</taxon>
        <taxon>Demospongiae</taxon>
        <taxon>Heteroscleromorpha</taxon>
        <taxon>Haplosclerida</taxon>
        <taxon>Niphatidae</taxon>
        <taxon>Amphimedon</taxon>
    </lineage>
</organism>
<feature type="transmembrane region" description="Helical" evidence="10">
    <location>
        <begin position="42"/>
        <end position="70"/>
    </location>
</feature>
<dbReference type="PROSITE" id="PS00107">
    <property type="entry name" value="PROTEIN_KINASE_ATP"/>
    <property type="match status" value="1"/>
</dbReference>
<feature type="domain" description="Protein kinase" evidence="11">
    <location>
        <begin position="765"/>
        <end position="1034"/>
    </location>
</feature>
<dbReference type="PANTHER" id="PTHR24416">
    <property type="entry name" value="TYROSINE-PROTEIN KINASE RECEPTOR"/>
    <property type="match status" value="1"/>
</dbReference>
<evidence type="ECO:0000256" key="5">
    <source>
        <dbReference type="ARBA" id="ARBA00022840"/>
    </source>
</evidence>
<dbReference type="Gene3D" id="1.10.510.10">
    <property type="entry name" value="Transferase(Phosphotransferase) domain 1"/>
    <property type="match status" value="1"/>
</dbReference>
<evidence type="ECO:0000256" key="1">
    <source>
        <dbReference type="ARBA" id="ARBA00004167"/>
    </source>
</evidence>
<dbReference type="PRINTS" id="PR00109">
    <property type="entry name" value="TYRKINASE"/>
</dbReference>
<proteinExistence type="predicted"/>
<dbReference type="InterPro" id="IPR050122">
    <property type="entry name" value="RTK"/>
</dbReference>
<keyword evidence="6" id="KW-0829">Tyrosine-protein kinase</keyword>
<dbReference type="InParanoid" id="A0A1X7U8F6"/>
<dbReference type="GO" id="GO:0005524">
    <property type="term" value="F:ATP binding"/>
    <property type="evidence" value="ECO:0007669"/>
    <property type="project" value="UniProtKB-UniRule"/>
</dbReference>
<evidence type="ECO:0000256" key="9">
    <source>
        <dbReference type="SAM" id="MobiDB-lite"/>
    </source>
</evidence>
<dbReference type="PROSITE" id="PS50011">
    <property type="entry name" value="PROTEIN_KINASE_DOM"/>
    <property type="match status" value="1"/>
</dbReference>
<evidence type="ECO:0000313" key="12">
    <source>
        <dbReference type="EnsemblMetazoa" id="Aqu2.1.23943_001"/>
    </source>
</evidence>
<name>A0A1X7U8F6_AMPQE</name>
<dbReference type="GO" id="GO:0005886">
    <property type="term" value="C:plasma membrane"/>
    <property type="evidence" value="ECO:0007669"/>
    <property type="project" value="TreeGrafter"/>
</dbReference>
<evidence type="ECO:0000256" key="2">
    <source>
        <dbReference type="ARBA" id="ARBA00022679"/>
    </source>
</evidence>
<dbReference type="SMART" id="SM00219">
    <property type="entry name" value="TyrKc"/>
    <property type="match status" value="1"/>
</dbReference>
<feature type="binding site" evidence="8">
    <location>
        <position position="796"/>
    </location>
    <ligand>
        <name>ATP</name>
        <dbReference type="ChEBI" id="CHEBI:30616"/>
    </ligand>
</feature>
<dbReference type="InterPro" id="IPR000719">
    <property type="entry name" value="Prot_kinase_dom"/>
</dbReference>
<accession>A0A1X7U8F6</accession>
<dbReference type="InterPro" id="IPR020635">
    <property type="entry name" value="Tyr_kinase_cat_dom"/>
</dbReference>
<evidence type="ECO:0000256" key="3">
    <source>
        <dbReference type="ARBA" id="ARBA00022741"/>
    </source>
</evidence>
<evidence type="ECO:0000256" key="4">
    <source>
        <dbReference type="ARBA" id="ARBA00022777"/>
    </source>
</evidence>
<comment type="subcellular location">
    <subcellularLocation>
        <location evidence="1">Membrane</location>
        <topology evidence="1">Single-pass membrane protein</topology>
    </subcellularLocation>
</comment>
<dbReference type="InterPro" id="IPR008266">
    <property type="entry name" value="Tyr_kinase_AS"/>
</dbReference>
<dbReference type="STRING" id="400682.A0A1X7U8F6"/>
<dbReference type="InterPro" id="IPR001245">
    <property type="entry name" value="Ser-Thr/Tyr_kinase_cat_dom"/>
</dbReference>
<comment type="catalytic activity">
    <reaction evidence="7">
        <text>L-tyrosyl-[protein] + ATP = O-phospho-L-tyrosyl-[protein] + ADP + H(+)</text>
        <dbReference type="Rhea" id="RHEA:10596"/>
        <dbReference type="Rhea" id="RHEA-COMP:10136"/>
        <dbReference type="Rhea" id="RHEA-COMP:20101"/>
        <dbReference type="ChEBI" id="CHEBI:15378"/>
        <dbReference type="ChEBI" id="CHEBI:30616"/>
        <dbReference type="ChEBI" id="CHEBI:46858"/>
        <dbReference type="ChEBI" id="CHEBI:61978"/>
        <dbReference type="ChEBI" id="CHEBI:456216"/>
        <dbReference type="EC" id="2.7.10.1"/>
    </reaction>
</comment>
<dbReference type="OrthoDB" id="626167at2759"/>
<dbReference type="GO" id="GO:0007169">
    <property type="term" value="P:cell surface receptor protein tyrosine kinase signaling pathway"/>
    <property type="evidence" value="ECO:0007669"/>
    <property type="project" value="TreeGrafter"/>
</dbReference>
<dbReference type="PANTHER" id="PTHR24416:SF631">
    <property type="entry name" value="SERINE_THREONINE_TYROSINE KINASE 1"/>
    <property type="match status" value="1"/>
</dbReference>
<keyword evidence="10" id="KW-0472">Membrane</keyword>
<evidence type="ECO:0000256" key="7">
    <source>
        <dbReference type="ARBA" id="ARBA00051243"/>
    </source>
</evidence>
<evidence type="ECO:0000259" key="11">
    <source>
        <dbReference type="PROSITE" id="PS50011"/>
    </source>
</evidence>
<dbReference type="EnsemblMetazoa" id="Aqu2.1.23943_001">
    <property type="protein sequence ID" value="Aqu2.1.23943_001"/>
    <property type="gene ID" value="Aqu2.1.23943"/>
</dbReference>
<protein>
    <recommendedName>
        <fullName evidence="11">Protein kinase domain-containing protein</fullName>
    </recommendedName>
</protein>
<keyword evidence="4" id="KW-0418">Kinase</keyword>
<dbReference type="Gene3D" id="3.30.200.20">
    <property type="entry name" value="Phosphorylase Kinase, domain 1"/>
    <property type="match status" value="1"/>
</dbReference>
<evidence type="ECO:0000256" key="8">
    <source>
        <dbReference type="PROSITE-ProRule" id="PRU10141"/>
    </source>
</evidence>
<dbReference type="AlphaFoldDB" id="A0A1X7U8F6"/>
<feature type="transmembrane region" description="Helical" evidence="10">
    <location>
        <begin position="430"/>
        <end position="459"/>
    </location>
</feature>
<reference evidence="12" key="1">
    <citation type="submission" date="2017-05" db="UniProtKB">
        <authorList>
            <consortium name="EnsemblMetazoa"/>
        </authorList>
    </citation>
    <scope>IDENTIFICATION</scope>
</reference>
<evidence type="ECO:0000256" key="10">
    <source>
        <dbReference type="SAM" id="Phobius"/>
    </source>
</evidence>
<dbReference type="PROSITE" id="PS00109">
    <property type="entry name" value="PROTEIN_KINASE_TYR"/>
    <property type="match status" value="1"/>
</dbReference>
<evidence type="ECO:0000256" key="6">
    <source>
        <dbReference type="ARBA" id="ARBA00023137"/>
    </source>
</evidence>
<dbReference type="CDD" id="cd00192">
    <property type="entry name" value="PTKc"/>
    <property type="match status" value="1"/>
</dbReference>
<dbReference type="SUPFAM" id="SSF56112">
    <property type="entry name" value="Protein kinase-like (PK-like)"/>
    <property type="match status" value="1"/>
</dbReference>
<dbReference type="InterPro" id="IPR011009">
    <property type="entry name" value="Kinase-like_dom_sf"/>
</dbReference>
<keyword evidence="3 8" id="KW-0547">Nucleotide-binding</keyword>
<dbReference type="GO" id="GO:0043235">
    <property type="term" value="C:receptor complex"/>
    <property type="evidence" value="ECO:0007669"/>
    <property type="project" value="TreeGrafter"/>
</dbReference>
<dbReference type="eggNOG" id="KOG0199">
    <property type="taxonomic scope" value="Eukaryota"/>
</dbReference>
<keyword evidence="2" id="KW-0808">Transferase</keyword>
<keyword evidence="10" id="KW-1133">Transmembrane helix</keyword>